<dbReference type="EMBL" id="BART01000620">
    <property type="protein sequence ID" value="GAG73873.1"/>
    <property type="molecule type" value="Genomic_DNA"/>
</dbReference>
<dbReference type="InterPro" id="IPR005311">
    <property type="entry name" value="PBP_dimer"/>
</dbReference>
<dbReference type="SUPFAM" id="SSF56519">
    <property type="entry name" value="Penicillin binding protein dimerisation domain"/>
    <property type="match status" value="1"/>
</dbReference>
<gene>
    <name evidence="2" type="ORF">S01H4_02731</name>
</gene>
<evidence type="ECO:0000313" key="2">
    <source>
        <dbReference type="EMBL" id="GAG73873.1"/>
    </source>
</evidence>
<protein>
    <recommendedName>
        <fullName evidence="1">Penicillin-binding protein dimerisation domain-containing protein</fullName>
    </recommendedName>
</protein>
<dbReference type="Gene3D" id="3.90.1310.10">
    <property type="entry name" value="Penicillin-binding protein 2a (Domain 2)"/>
    <property type="match status" value="1"/>
</dbReference>
<reference evidence="2" key="1">
    <citation type="journal article" date="2014" name="Front. Microbiol.">
        <title>High frequency of phylogenetically diverse reductive dehalogenase-homologous genes in deep subseafloor sedimentary metagenomes.</title>
        <authorList>
            <person name="Kawai M."/>
            <person name="Futagami T."/>
            <person name="Toyoda A."/>
            <person name="Takaki Y."/>
            <person name="Nishi S."/>
            <person name="Hori S."/>
            <person name="Arai W."/>
            <person name="Tsubouchi T."/>
            <person name="Morono Y."/>
            <person name="Uchiyama I."/>
            <person name="Ito T."/>
            <person name="Fujiyama A."/>
            <person name="Inagaki F."/>
            <person name="Takami H."/>
        </authorList>
    </citation>
    <scope>NUCLEOTIDE SEQUENCE</scope>
    <source>
        <strain evidence="2">Expedition CK06-06</strain>
    </source>
</reference>
<feature type="domain" description="Penicillin-binding protein dimerisation" evidence="1">
    <location>
        <begin position="20"/>
        <end position="65"/>
    </location>
</feature>
<feature type="non-terminal residue" evidence="2">
    <location>
        <position position="67"/>
    </location>
</feature>
<dbReference type="GO" id="GO:0008658">
    <property type="term" value="F:penicillin binding"/>
    <property type="evidence" value="ECO:0007669"/>
    <property type="project" value="InterPro"/>
</dbReference>
<dbReference type="InterPro" id="IPR036138">
    <property type="entry name" value="PBP_dimer_sf"/>
</dbReference>
<dbReference type="Pfam" id="PF03717">
    <property type="entry name" value="PBP_dimer"/>
    <property type="match status" value="1"/>
</dbReference>
<dbReference type="AlphaFoldDB" id="X1ANG6"/>
<comment type="caution">
    <text evidence="2">The sequence shown here is derived from an EMBL/GenBank/DDBJ whole genome shotgun (WGS) entry which is preliminary data.</text>
</comment>
<name>X1ANG6_9ZZZZ</name>
<evidence type="ECO:0000259" key="1">
    <source>
        <dbReference type="Pfam" id="PF03717"/>
    </source>
</evidence>
<proteinExistence type="predicted"/>
<sequence>MGESYAQEAKEIRTKTIRGVAPRGIIYDRNGIILAYNRPGLVISVDPEIIDDNPEVLKRLASVLGKS</sequence>
<organism evidence="2">
    <name type="scientific">marine sediment metagenome</name>
    <dbReference type="NCBI Taxonomy" id="412755"/>
    <lineage>
        <taxon>unclassified sequences</taxon>
        <taxon>metagenomes</taxon>
        <taxon>ecological metagenomes</taxon>
    </lineage>
</organism>
<accession>X1ANG6</accession>